<evidence type="ECO:0000256" key="1">
    <source>
        <dbReference type="SAM" id="MobiDB-lite"/>
    </source>
</evidence>
<accession>A0A6J6XRM0</accession>
<gene>
    <name evidence="2" type="ORF">UFOPK2996_00899</name>
</gene>
<organism evidence="2">
    <name type="scientific">freshwater metagenome</name>
    <dbReference type="NCBI Taxonomy" id="449393"/>
    <lineage>
        <taxon>unclassified sequences</taxon>
        <taxon>metagenomes</taxon>
        <taxon>ecological metagenomes</taxon>
    </lineage>
</organism>
<sequence>MARDRLPRVPINQRDISSEPSTGCPRIVVAVPLAIELQRASQNRPFVAVMRAALPRFSTAGIWTETVWSSPRIRSLSMRATRVAFAAMTSADFACLNALLRTLAV</sequence>
<dbReference type="EMBL" id="CAFAAH010000113">
    <property type="protein sequence ID" value="CAB4797866.1"/>
    <property type="molecule type" value="Genomic_DNA"/>
</dbReference>
<proteinExistence type="predicted"/>
<protein>
    <submittedName>
        <fullName evidence="2">Unannotated protein</fullName>
    </submittedName>
</protein>
<reference evidence="2" key="1">
    <citation type="submission" date="2020-05" db="EMBL/GenBank/DDBJ databases">
        <authorList>
            <person name="Chiriac C."/>
            <person name="Salcher M."/>
            <person name="Ghai R."/>
            <person name="Kavagutti S V."/>
        </authorList>
    </citation>
    <scope>NUCLEOTIDE SEQUENCE</scope>
</reference>
<name>A0A6J6XRM0_9ZZZZ</name>
<dbReference type="AlphaFoldDB" id="A0A6J6XRM0"/>
<evidence type="ECO:0000313" key="2">
    <source>
        <dbReference type="EMBL" id="CAB4797866.1"/>
    </source>
</evidence>
<feature type="region of interest" description="Disordered" evidence="1">
    <location>
        <begin position="1"/>
        <end position="20"/>
    </location>
</feature>